<dbReference type="InterPro" id="IPR001173">
    <property type="entry name" value="Glyco_trans_2-like"/>
</dbReference>
<dbReference type="Gene3D" id="3.90.550.10">
    <property type="entry name" value="Spore Coat Polysaccharide Biosynthesis Protein SpsA, Chain A"/>
    <property type="match status" value="1"/>
</dbReference>
<evidence type="ECO:0000313" key="5">
    <source>
        <dbReference type="EMBL" id="KKM03373.1"/>
    </source>
</evidence>
<evidence type="ECO:0000256" key="3">
    <source>
        <dbReference type="ARBA" id="ARBA00022679"/>
    </source>
</evidence>
<name>A0A0F9JWU1_9ZZZZ</name>
<sequence length="270" mass="30161">MSGIISIIVLSWNRLHYTRQTIECLLKKTTVPNELILVDNNSDESTGVKKYLKGVTGNKYTENIIHVFNKANRGVAGGRNSGIHVCSGEYIFNIDDDILVPDNYDKMMIDACDKIAKLGVVGISVEPFKYPKATMNGVPVRIKSVGNINGAALCLPRRVFKIVGYYNSFGTNLYSHEDAYLSYVLKHLGLIGVYIPPRGVHLDKDLDKEYRKAKNKTHVKGSPELSSLSGAVMLMKKTNNVYTPYTEFGLDKQPDTHTKFDNDLILKGRK</sequence>
<evidence type="ECO:0000259" key="4">
    <source>
        <dbReference type="Pfam" id="PF00535"/>
    </source>
</evidence>
<dbReference type="Pfam" id="PF00535">
    <property type="entry name" value="Glycos_transf_2"/>
    <property type="match status" value="1"/>
</dbReference>
<dbReference type="GO" id="GO:0016757">
    <property type="term" value="F:glycosyltransferase activity"/>
    <property type="evidence" value="ECO:0007669"/>
    <property type="project" value="UniProtKB-KW"/>
</dbReference>
<protein>
    <recommendedName>
        <fullName evidence="4">Glycosyltransferase 2-like domain-containing protein</fullName>
    </recommendedName>
</protein>
<feature type="domain" description="Glycosyltransferase 2-like" evidence="4">
    <location>
        <begin position="6"/>
        <end position="126"/>
    </location>
</feature>
<gene>
    <name evidence="5" type="ORF">LCGC14_1775060</name>
</gene>
<dbReference type="PANTHER" id="PTHR43179:SF12">
    <property type="entry name" value="GALACTOFURANOSYLTRANSFERASE GLFT2"/>
    <property type="match status" value="1"/>
</dbReference>
<comment type="similarity">
    <text evidence="1">Belongs to the glycosyltransferase 2 family.</text>
</comment>
<dbReference type="InterPro" id="IPR029044">
    <property type="entry name" value="Nucleotide-diphossugar_trans"/>
</dbReference>
<dbReference type="AlphaFoldDB" id="A0A0F9JWU1"/>
<proteinExistence type="inferred from homology"/>
<evidence type="ECO:0000256" key="2">
    <source>
        <dbReference type="ARBA" id="ARBA00022676"/>
    </source>
</evidence>
<dbReference type="EMBL" id="LAZR01016697">
    <property type="protein sequence ID" value="KKM03373.1"/>
    <property type="molecule type" value="Genomic_DNA"/>
</dbReference>
<dbReference type="SUPFAM" id="SSF53448">
    <property type="entry name" value="Nucleotide-diphospho-sugar transferases"/>
    <property type="match status" value="1"/>
</dbReference>
<keyword evidence="2" id="KW-0328">Glycosyltransferase</keyword>
<comment type="caution">
    <text evidence="5">The sequence shown here is derived from an EMBL/GenBank/DDBJ whole genome shotgun (WGS) entry which is preliminary data.</text>
</comment>
<evidence type="ECO:0000256" key="1">
    <source>
        <dbReference type="ARBA" id="ARBA00006739"/>
    </source>
</evidence>
<accession>A0A0F9JWU1</accession>
<dbReference type="PANTHER" id="PTHR43179">
    <property type="entry name" value="RHAMNOSYLTRANSFERASE WBBL"/>
    <property type="match status" value="1"/>
</dbReference>
<organism evidence="5">
    <name type="scientific">marine sediment metagenome</name>
    <dbReference type="NCBI Taxonomy" id="412755"/>
    <lineage>
        <taxon>unclassified sequences</taxon>
        <taxon>metagenomes</taxon>
        <taxon>ecological metagenomes</taxon>
    </lineage>
</organism>
<reference evidence="5" key="1">
    <citation type="journal article" date="2015" name="Nature">
        <title>Complex archaea that bridge the gap between prokaryotes and eukaryotes.</title>
        <authorList>
            <person name="Spang A."/>
            <person name="Saw J.H."/>
            <person name="Jorgensen S.L."/>
            <person name="Zaremba-Niedzwiedzka K."/>
            <person name="Martijn J."/>
            <person name="Lind A.E."/>
            <person name="van Eijk R."/>
            <person name="Schleper C."/>
            <person name="Guy L."/>
            <person name="Ettema T.J."/>
        </authorList>
    </citation>
    <scope>NUCLEOTIDE SEQUENCE</scope>
</reference>
<keyword evidence="3" id="KW-0808">Transferase</keyword>